<keyword evidence="2" id="KW-1185">Reference proteome</keyword>
<dbReference type="Proteomes" id="UP000831701">
    <property type="component" value="Chromosome 19"/>
</dbReference>
<dbReference type="EMBL" id="CM041549">
    <property type="protein sequence ID" value="KAI3357760.1"/>
    <property type="molecule type" value="Genomic_DNA"/>
</dbReference>
<evidence type="ECO:0000313" key="1">
    <source>
        <dbReference type="EMBL" id="KAI3357760.1"/>
    </source>
</evidence>
<gene>
    <name evidence="1" type="ORF">L3Q82_015522</name>
</gene>
<sequence>HFTDFLSMFLSLLTVPLTAPELQPGQTLYSSSAGYSILEFIGEGCFGKVAKCQTLSTKETVAVKIVKQDTDFIQDTEKEVSMLETISVLNPDHTNVVKFFECFEHRGQTCLVFEMLDRNLYDVLEERQWKPLSLNEIRPIAQQLLVALDALKGLGVLHTDIKPDNIMFASKQDEPIRLKLIDFGTAILASKAEAGMELQPIGYRAPEVALGLPFTEALDVWGVGCILAFLYLAENLFPVECQYQMMKCMVEVLGQPEDHMLRAGKYTQYFFSEVEAADGATWRLMTPEEYAAANNMEAEERNSFIELPSSLDELVHIYPEWEAAQSEDRRAFVDVLKQMLHLDGDLRISPHQALQHPFIRTPPLTEHADSRADDWTVSPEPVDGTNSPEAVRPEQESASGFQLTGLQSGSDDDDPDTCSSDGESSSLSLDEDLSTWSFTSVSSLYSDEDFSNWPSFADLCLPPSAEDSSTLSSDGELSSLSGDEDAATDEAKDCCEDAPAAGSSDGGRLSSSHDDDPAVCEAESMDCSAAASDPPSRTTKILKRTRRFFRQMVAAFGCCCRPTVEE</sequence>
<comment type="caution">
    <text evidence="1">The sequence shown here is derived from an EMBL/GenBank/DDBJ whole genome shotgun (WGS) entry which is preliminary data.</text>
</comment>
<proteinExistence type="predicted"/>
<feature type="non-terminal residue" evidence="1">
    <location>
        <position position="1"/>
    </location>
</feature>
<evidence type="ECO:0000313" key="2">
    <source>
        <dbReference type="Proteomes" id="UP000831701"/>
    </source>
</evidence>
<accession>A0ACB8VQK8</accession>
<name>A0ACB8VQK8_9TELE</name>
<reference evidence="1" key="1">
    <citation type="submission" date="2022-04" db="EMBL/GenBank/DDBJ databases">
        <title>Jade perch genome.</title>
        <authorList>
            <person name="Chao B."/>
        </authorList>
    </citation>
    <scope>NUCLEOTIDE SEQUENCE</scope>
    <source>
        <strain evidence="1">CB-2022</strain>
    </source>
</reference>
<organism evidence="1 2">
    <name type="scientific">Scortum barcoo</name>
    <name type="common">barcoo grunter</name>
    <dbReference type="NCBI Taxonomy" id="214431"/>
    <lineage>
        <taxon>Eukaryota</taxon>
        <taxon>Metazoa</taxon>
        <taxon>Chordata</taxon>
        <taxon>Craniata</taxon>
        <taxon>Vertebrata</taxon>
        <taxon>Euteleostomi</taxon>
        <taxon>Actinopterygii</taxon>
        <taxon>Neopterygii</taxon>
        <taxon>Teleostei</taxon>
        <taxon>Neoteleostei</taxon>
        <taxon>Acanthomorphata</taxon>
        <taxon>Eupercaria</taxon>
        <taxon>Centrarchiformes</taxon>
        <taxon>Terapontoidei</taxon>
        <taxon>Terapontidae</taxon>
        <taxon>Scortum</taxon>
    </lineage>
</organism>
<protein>
    <submittedName>
        <fullName evidence="1">Uncharacterized protein</fullName>
    </submittedName>
</protein>